<comment type="function">
    <text evidence="8">Interconversion of serine and glycine.</text>
</comment>
<evidence type="ECO:0000256" key="6">
    <source>
        <dbReference type="ARBA" id="ARBA00022898"/>
    </source>
</evidence>
<dbReference type="Proteomes" id="UP000596742">
    <property type="component" value="Unassembled WGS sequence"/>
</dbReference>
<proteinExistence type="inferred from homology"/>
<dbReference type="EC" id="2.1.2.1" evidence="8"/>
<dbReference type="FunFam" id="3.40.640.10:FF:000097">
    <property type="entry name" value="Serine hydroxymethyltransferase"/>
    <property type="match status" value="1"/>
</dbReference>
<dbReference type="GO" id="GO:0032259">
    <property type="term" value="P:methylation"/>
    <property type="evidence" value="ECO:0007669"/>
    <property type="project" value="UniProtKB-KW"/>
</dbReference>
<dbReference type="InterPro" id="IPR001085">
    <property type="entry name" value="Ser_HO-MeTrfase"/>
</dbReference>
<dbReference type="InterPro" id="IPR015421">
    <property type="entry name" value="PyrdxlP-dep_Trfase_major"/>
</dbReference>
<dbReference type="InterPro" id="IPR039429">
    <property type="entry name" value="SHMT-like_dom"/>
</dbReference>
<keyword evidence="4 8" id="KW-0554">One-carbon metabolism</keyword>
<dbReference type="GO" id="GO:0030170">
    <property type="term" value="F:pyridoxal phosphate binding"/>
    <property type="evidence" value="ECO:0007669"/>
    <property type="project" value="InterPro"/>
</dbReference>
<keyword evidence="6 7" id="KW-0663">Pyridoxal phosphate</keyword>
<sequence>MLSRKFSAAFGRSVLSRNSLRLLWTGNEPLAEDDPEILAIIKNEKNRQIRGLELIASENFTSRAVTEVLGSCLTNKYSEGYPGARYYGGNKFIDDVERLCQKRALECFKLDPEQWGVNVQPYSGSPANFEVFTGLLEPHDRIMGLDLPDGGHLTHGFMTDTKRISATSIYFESMPYKIDPVSGLIDYDGMRTSARLFRPKIIIAGTTAYSRLLDYKVYRQICDEVKAVMLADMSHISGLVAAGIIPSPFDYSDVVTTTTHKTLRGPRSGMIFYRKGQKGVDKKGNKVMYDYEKRINSGVFPALQGGPHQHQIGAVAVALRQAMTGEFVEYQKQVVKNAQIMAAELLKKGYDVVSGGTDNHLVLVDLRPKGTDGSRVDRVLELVEISVNKNTCAGDKSAVTPGGLRLGAPSLTSRGLKEADFKRVMEYLDRGVHICLDAQKHTKTLKEFKEFVISDAGIIKQLDSLRSEVEEFAEGFPMPGLADR</sequence>
<comment type="pathway">
    <text evidence="2 8">One-carbon metabolism; tetrahydrofolate interconversion.</text>
</comment>
<dbReference type="Gene3D" id="3.40.640.10">
    <property type="entry name" value="Type I PLP-dependent aspartate aminotransferase-like (Major domain)"/>
    <property type="match status" value="1"/>
</dbReference>
<evidence type="ECO:0000259" key="9">
    <source>
        <dbReference type="Pfam" id="PF00464"/>
    </source>
</evidence>
<dbReference type="GO" id="GO:0008168">
    <property type="term" value="F:methyltransferase activity"/>
    <property type="evidence" value="ECO:0007669"/>
    <property type="project" value="UniProtKB-KW"/>
</dbReference>
<dbReference type="PANTHER" id="PTHR11680:SF28">
    <property type="entry name" value="SERINE HYDROXYMETHYLTRANSFERASE, MITOCHONDRIAL"/>
    <property type="match status" value="1"/>
</dbReference>
<dbReference type="NCBIfam" id="NF000586">
    <property type="entry name" value="PRK00011.1"/>
    <property type="match status" value="1"/>
</dbReference>
<comment type="cofactor">
    <cofactor evidence="1 7 8">
        <name>pyridoxal 5'-phosphate</name>
        <dbReference type="ChEBI" id="CHEBI:597326"/>
    </cofactor>
</comment>
<dbReference type="GO" id="GO:0019264">
    <property type="term" value="P:glycine biosynthetic process from serine"/>
    <property type="evidence" value="ECO:0007669"/>
    <property type="project" value="InterPro"/>
</dbReference>
<evidence type="ECO:0000256" key="5">
    <source>
        <dbReference type="ARBA" id="ARBA00022679"/>
    </source>
</evidence>
<dbReference type="GO" id="GO:0005739">
    <property type="term" value="C:mitochondrion"/>
    <property type="evidence" value="ECO:0007669"/>
    <property type="project" value="TreeGrafter"/>
</dbReference>
<dbReference type="InterPro" id="IPR015424">
    <property type="entry name" value="PyrdxlP-dep_Trfase"/>
</dbReference>
<dbReference type="UniPathway" id="UPA00193"/>
<dbReference type="PROSITE" id="PS00096">
    <property type="entry name" value="SHMT"/>
    <property type="match status" value="1"/>
</dbReference>
<dbReference type="SUPFAM" id="SSF53383">
    <property type="entry name" value="PLP-dependent transferases"/>
    <property type="match status" value="1"/>
</dbReference>
<dbReference type="OrthoDB" id="10265628at2759"/>
<protein>
    <recommendedName>
        <fullName evidence="8">Serine hydroxymethyltransferase</fullName>
        <ecNumber evidence="8">2.1.2.1</ecNumber>
    </recommendedName>
</protein>
<evidence type="ECO:0000256" key="4">
    <source>
        <dbReference type="ARBA" id="ARBA00022563"/>
    </source>
</evidence>
<accession>A0A8B6GKD8</accession>
<dbReference type="PANTHER" id="PTHR11680">
    <property type="entry name" value="SERINE HYDROXYMETHYLTRANSFERASE"/>
    <property type="match status" value="1"/>
</dbReference>
<comment type="caution">
    <text evidence="10">The sequence shown here is derived from an EMBL/GenBank/DDBJ whole genome shotgun (WGS) entry which is preliminary data.</text>
</comment>
<organism evidence="10 11">
    <name type="scientific">Mytilus galloprovincialis</name>
    <name type="common">Mediterranean mussel</name>
    <dbReference type="NCBI Taxonomy" id="29158"/>
    <lineage>
        <taxon>Eukaryota</taxon>
        <taxon>Metazoa</taxon>
        <taxon>Spiralia</taxon>
        <taxon>Lophotrochozoa</taxon>
        <taxon>Mollusca</taxon>
        <taxon>Bivalvia</taxon>
        <taxon>Autobranchia</taxon>
        <taxon>Pteriomorphia</taxon>
        <taxon>Mytilida</taxon>
        <taxon>Mytiloidea</taxon>
        <taxon>Mytilidae</taxon>
        <taxon>Mytilinae</taxon>
        <taxon>Mytilus</taxon>
    </lineage>
</organism>
<name>A0A8B6GKD8_MYTGA</name>
<evidence type="ECO:0000256" key="8">
    <source>
        <dbReference type="RuleBase" id="RU000585"/>
    </source>
</evidence>
<keyword evidence="10" id="KW-0489">Methyltransferase</keyword>
<evidence type="ECO:0000256" key="2">
    <source>
        <dbReference type="ARBA" id="ARBA00004777"/>
    </source>
</evidence>
<feature type="domain" description="Serine hydroxymethyltransferase-like" evidence="9">
    <location>
        <begin position="31"/>
        <end position="427"/>
    </location>
</feature>
<gene>
    <name evidence="10" type="ORF">MGAL_10B048734</name>
</gene>
<dbReference type="Pfam" id="PF00464">
    <property type="entry name" value="SHMT"/>
    <property type="match status" value="1"/>
</dbReference>
<dbReference type="InterPro" id="IPR049943">
    <property type="entry name" value="Ser_HO-MeTrfase-like"/>
</dbReference>
<dbReference type="PIRSF" id="PIRSF000412">
    <property type="entry name" value="SHMT"/>
    <property type="match status" value="1"/>
</dbReference>
<dbReference type="GO" id="GO:0004372">
    <property type="term" value="F:glycine hydroxymethyltransferase activity"/>
    <property type="evidence" value="ECO:0007669"/>
    <property type="project" value="UniProtKB-EC"/>
</dbReference>
<reference evidence="10" key="1">
    <citation type="submission" date="2018-11" db="EMBL/GenBank/DDBJ databases">
        <authorList>
            <person name="Alioto T."/>
            <person name="Alioto T."/>
        </authorList>
    </citation>
    <scope>NUCLEOTIDE SEQUENCE</scope>
</reference>
<comment type="catalytic activity">
    <reaction evidence="8">
        <text>(6R)-5,10-methylene-5,6,7,8-tetrahydrofolate + glycine + H2O = (6S)-5,6,7,8-tetrahydrofolate + L-serine</text>
        <dbReference type="Rhea" id="RHEA:15481"/>
        <dbReference type="ChEBI" id="CHEBI:15377"/>
        <dbReference type="ChEBI" id="CHEBI:15636"/>
        <dbReference type="ChEBI" id="CHEBI:33384"/>
        <dbReference type="ChEBI" id="CHEBI:57305"/>
        <dbReference type="ChEBI" id="CHEBI:57453"/>
        <dbReference type="EC" id="2.1.2.1"/>
    </reaction>
</comment>
<dbReference type="CDD" id="cd00378">
    <property type="entry name" value="SHMT"/>
    <property type="match status" value="1"/>
</dbReference>
<comment type="similarity">
    <text evidence="3 8">Belongs to the SHMT family.</text>
</comment>
<evidence type="ECO:0000256" key="1">
    <source>
        <dbReference type="ARBA" id="ARBA00001933"/>
    </source>
</evidence>
<dbReference type="InterPro" id="IPR015422">
    <property type="entry name" value="PyrdxlP-dep_Trfase_small"/>
</dbReference>
<keyword evidence="11" id="KW-1185">Reference proteome</keyword>
<evidence type="ECO:0000256" key="3">
    <source>
        <dbReference type="ARBA" id="ARBA00006376"/>
    </source>
</evidence>
<evidence type="ECO:0000313" key="11">
    <source>
        <dbReference type="Proteomes" id="UP000596742"/>
    </source>
</evidence>
<dbReference type="GO" id="GO:0035999">
    <property type="term" value="P:tetrahydrofolate interconversion"/>
    <property type="evidence" value="ECO:0007669"/>
    <property type="project" value="UniProtKB-UniPathway"/>
</dbReference>
<evidence type="ECO:0000313" key="10">
    <source>
        <dbReference type="EMBL" id="VDI65366.1"/>
    </source>
</evidence>
<dbReference type="InterPro" id="IPR019798">
    <property type="entry name" value="Ser_HO-MeTrfase_PLP_BS"/>
</dbReference>
<dbReference type="Gene3D" id="3.90.1150.10">
    <property type="entry name" value="Aspartate Aminotransferase, domain 1"/>
    <property type="match status" value="1"/>
</dbReference>
<evidence type="ECO:0000256" key="7">
    <source>
        <dbReference type="PIRSR" id="PIRSR000412-50"/>
    </source>
</evidence>
<dbReference type="AlphaFoldDB" id="A0A8B6GKD8"/>
<dbReference type="HAMAP" id="MF_00051">
    <property type="entry name" value="SHMT"/>
    <property type="match status" value="1"/>
</dbReference>
<dbReference type="EMBL" id="UYJE01008608">
    <property type="protein sequence ID" value="VDI65366.1"/>
    <property type="molecule type" value="Genomic_DNA"/>
</dbReference>
<keyword evidence="5 8" id="KW-0808">Transferase</keyword>
<feature type="modified residue" description="N6-(pyridoxal phosphate)lysine" evidence="7">
    <location>
        <position position="261"/>
    </location>
</feature>